<feature type="region of interest" description="Disordered" evidence="1">
    <location>
        <begin position="1"/>
        <end position="41"/>
    </location>
</feature>
<name>A0AAE3KJW9_9PSEU</name>
<evidence type="ECO:0000313" key="3">
    <source>
        <dbReference type="Proteomes" id="UP001206128"/>
    </source>
</evidence>
<feature type="compositionally biased region" description="Low complexity" evidence="1">
    <location>
        <begin position="219"/>
        <end position="233"/>
    </location>
</feature>
<comment type="caution">
    <text evidence="2">The sequence shown here is derived from an EMBL/GenBank/DDBJ whole genome shotgun (WGS) entry which is preliminary data.</text>
</comment>
<reference evidence="2" key="1">
    <citation type="submission" date="2022-06" db="EMBL/GenBank/DDBJ databases">
        <title>Genomic Encyclopedia of Archaeal and Bacterial Type Strains, Phase II (KMG-II): from individual species to whole genera.</title>
        <authorList>
            <person name="Goeker M."/>
        </authorList>
    </citation>
    <scope>NUCLEOTIDE SEQUENCE</scope>
    <source>
        <strain evidence="2">DSM 43935</strain>
    </source>
</reference>
<keyword evidence="3" id="KW-1185">Reference proteome</keyword>
<dbReference type="AlphaFoldDB" id="A0AAE3KJW9"/>
<protein>
    <submittedName>
        <fullName evidence="2">Uncharacterized protein</fullName>
    </submittedName>
</protein>
<gene>
    <name evidence="2" type="ORF">LX83_006978</name>
</gene>
<dbReference type="Proteomes" id="UP001206128">
    <property type="component" value="Unassembled WGS sequence"/>
</dbReference>
<dbReference type="RefSeq" id="WP_253779882.1">
    <property type="nucleotide sequence ID" value="NZ_JAMTCK010000024.1"/>
</dbReference>
<dbReference type="EMBL" id="JAMTCK010000024">
    <property type="protein sequence ID" value="MCP2170090.1"/>
    <property type="molecule type" value="Genomic_DNA"/>
</dbReference>
<evidence type="ECO:0000256" key="1">
    <source>
        <dbReference type="SAM" id="MobiDB-lite"/>
    </source>
</evidence>
<sequence>MSSNTPTSQTTPSNVIPLGPAGTLRPVPNPSDELPGAQTRTEAEDKLWIALRDNPNTTAADLATARRAADLWAISDTHTATDSGLEAMEPTAEAEPADLTDTASAEVEVELAEAEATGGATQDVEPAQTGAAEGTPDERDRASTPGDSDGSGVTTGVADQAPRKEPRLAPGALRGQVEDFLRERPGEEFGPAAIAKALGGKASGAVNNALESWFRTGTPSRPSRLRSASRSPQPSRPRHGTAP</sequence>
<evidence type="ECO:0000313" key="2">
    <source>
        <dbReference type="EMBL" id="MCP2170090.1"/>
    </source>
</evidence>
<feature type="region of interest" description="Disordered" evidence="1">
    <location>
        <begin position="79"/>
        <end position="176"/>
    </location>
</feature>
<accession>A0AAE3KJW9</accession>
<feature type="region of interest" description="Disordered" evidence="1">
    <location>
        <begin position="214"/>
        <end position="243"/>
    </location>
</feature>
<organism evidence="2 3">
    <name type="scientific">Goodfellowiella coeruleoviolacea</name>
    <dbReference type="NCBI Taxonomy" id="334858"/>
    <lineage>
        <taxon>Bacteria</taxon>
        <taxon>Bacillati</taxon>
        <taxon>Actinomycetota</taxon>
        <taxon>Actinomycetes</taxon>
        <taxon>Pseudonocardiales</taxon>
        <taxon>Pseudonocardiaceae</taxon>
        <taxon>Goodfellowiella</taxon>
    </lineage>
</organism>
<feature type="compositionally biased region" description="Low complexity" evidence="1">
    <location>
        <begin position="1"/>
        <end position="14"/>
    </location>
</feature>
<proteinExistence type="predicted"/>